<keyword evidence="4" id="KW-1185">Reference proteome</keyword>
<proteinExistence type="predicted"/>
<comment type="caution">
    <text evidence="3">The sequence shown here is derived from an EMBL/GenBank/DDBJ whole genome shotgun (WGS) entry which is preliminary data.</text>
</comment>
<evidence type="ECO:0000313" key="4">
    <source>
        <dbReference type="Proteomes" id="UP000311382"/>
    </source>
</evidence>
<dbReference type="STRING" id="5288.A0A5C5FPC6"/>
<name>A0A5C5FPC6_9BASI</name>
<feature type="compositionally biased region" description="Basic and acidic residues" evidence="1">
    <location>
        <begin position="316"/>
        <end position="332"/>
    </location>
</feature>
<evidence type="ECO:0000313" key="3">
    <source>
        <dbReference type="EMBL" id="TNY18475.1"/>
    </source>
</evidence>
<reference evidence="3 4" key="1">
    <citation type="submission" date="2019-03" db="EMBL/GenBank/DDBJ databases">
        <title>Rhodosporidium diobovatum UCD-FST 08-225 genome sequencing, assembly, and annotation.</title>
        <authorList>
            <person name="Fakankun I.U."/>
            <person name="Fristensky B."/>
            <person name="Levin D.B."/>
        </authorList>
    </citation>
    <scope>NUCLEOTIDE SEQUENCE [LARGE SCALE GENOMIC DNA]</scope>
    <source>
        <strain evidence="3 4">UCD-FST 08-225</strain>
    </source>
</reference>
<feature type="compositionally biased region" description="Low complexity" evidence="1">
    <location>
        <begin position="371"/>
        <end position="393"/>
    </location>
</feature>
<protein>
    <recommendedName>
        <fullName evidence="2">PWWP domain-containing protein</fullName>
    </recommendedName>
</protein>
<sequence>MPSRPSKKDTPASDPNHNYTPGDIILGKLKGYPAWPGQVVDAGDAPVKVQKEKPPKAKNTHLVQFFPTGDFAWLPARDLSVLTPREIESYVSSSNKKKGELLQGYKVAQDPAQWRTERADALAEWEALQQQSMLAQDEEDQLASDGGEGAKGAAKDKKRKRASGAQGANGADKKKNSKAAKKDEAGPAPKKAKTTTSDDPAETVKSWRHKLQKVFLGKGELAAEEMPKCAEYFDAMENFDMKKEWLVESKLAKVLKRIALMKDGQIPDEDKYSFRERSSALANKWSSLLGGSNESPAPASGAAAAKADDAAAAPAKADDAEPKAEGDAKADEPAPAGAPADEDKKDAPAAGDADVAMEDAAPNGDDKKADAPAPAGETKEGAAPAEAPAEASA</sequence>
<accession>A0A5C5FPC6</accession>
<gene>
    <name evidence="3" type="ORF">DMC30DRAFT_418814</name>
</gene>
<dbReference type="PROSITE" id="PS50812">
    <property type="entry name" value="PWWP"/>
    <property type="match status" value="1"/>
</dbReference>
<feature type="region of interest" description="Disordered" evidence="1">
    <location>
        <begin position="90"/>
        <end position="206"/>
    </location>
</feature>
<dbReference type="SMART" id="SM00293">
    <property type="entry name" value="PWWP"/>
    <property type="match status" value="1"/>
</dbReference>
<evidence type="ECO:0000259" key="2">
    <source>
        <dbReference type="PROSITE" id="PS50812"/>
    </source>
</evidence>
<dbReference type="AlphaFoldDB" id="A0A5C5FPC6"/>
<dbReference type="EMBL" id="SOZI01000137">
    <property type="protein sequence ID" value="TNY18475.1"/>
    <property type="molecule type" value="Genomic_DNA"/>
</dbReference>
<feature type="domain" description="PWWP" evidence="2">
    <location>
        <begin position="21"/>
        <end position="85"/>
    </location>
</feature>
<feature type="region of interest" description="Disordered" evidence="1">
    <location>
        <begin position="1"/>
        <end position="22"/>
    </location>
</feature>
<dbReference type="Pfam" id="PF00855">
    <property type="entry name" value="PWWP"/>
    <property type="match status" value="1"/>
</dbReference>
<organism evidence="3 4">
    <name type="scientific">Rhodotorula diobovata</name>
    <dbReference type="NCBI Taxonomy" id="5288"/>
    <lineage>
        <taxon>Eukaryota</taxon>
        <taxon>Fungi</taxon>
        <taxon>Dikarya</taxon>
        <taxon>Basidiomycota</taxon>
        <taxon>Pucciniomycotina</taxon>
        <taxon>Microbotryomycetes</taxon>
        <taxon>Sporidiobolales</taxon>
        <taxon>Sporidiobolaceae</taxon>
        <taxon>Rhodotorula</taxon>
    </lineage>
</organism>
<feature type="region of interest" description="Disordered" evidence="1">
    <location>
        <begin position="286"/>
        <end position="393"/>
    </location>
</feature>
<feature type="compositionally biased region" description="Basic and acidic residues" evidence="1">
    <location>
        <begin position="1"/>
        <end position="11"/>
    </location>
</feature>
<feature type="compositionally biased region" description="Low complexity" evidence="1">
    <location>
        <begin position="348"/>
        <end position="363"/>
    </location>
</feature>
<dbReference type="Gene3D" id="2.30.30.140">
    <property type="match status" value="1"/>
</dbReference>
<dbReference type="Proteomes" id="UP000311382">
    <property type="component" value="Unassembled WGS sequence"/>
</dbReference>
<dbReference type="OrthoDB" id="62853at2759"/>
<evidence type="ECO:0000256" key="1">
    <source>
        <dbReference type="SAM" id="MobiDB-lite"/>
    </source>
</evidence>
<dbReference type="InterPro" id="IPR000313">
    <property type="entry name" value="PWWP_dom"/>
</dbReference>
<dbReference type="SUPFAM" id="SSF63748">
    <property type="entry name" value="Tudor/PWWP/MBT"/>
    <property type="match status" value="1"/>
</dbReference>
<feature type="compositionally biased region" description="Low complexity" evidence="1">
    <location>
        <begin position="294"/>
        <end position="315"/>
    </location>
</feature>